<dbReference type="Proteomes" id="UP000053097">
    <property type="component" value="Unassembled WGS sequence"/>
</dbReference>
<accession>A0A026VZQ9</accession>
<proteinExistence type="predicted"/>
<evidence type="ECO:0000256" key="1">
    <source>
        <dbReference type="SAM" id="MobiDB-lite"/>
    </source>
</evidence>
<sequence length="51" mass="6250">GEKKRPNESERGKRGMEGQRLRVTRRRPHQTRRVEAAKVVEKEADRRRRRR</sequence>
<dbReference type="EMBL" id="KK107538">
    <property type="protein sequence ID" value="EZA49115.1"/>
    <property type="molecule type" value="Genomic_DNA"/>
</dbReference>
<evidence type="ECO:0000313" key="3">
    <source>
        <dbReference type="Proteomes" id="UP000053097"/>
    </source>
</evidence>
<organism evidence="2 3">
    <name type="scientific">Ooceraea biroi</name>
    <name type="common">Clonal raider ant</name>
    <name type="synonym">Cerapachys biroi</name>
    <dbReference type="NCBI Taxonomy" id="2015173"/>
    <lineage>
        <taxon>Eukaryota</taxon>
        <taxon>Metazoa</taxon>
        <taxon>Ecdysozoa</taxon>
        <taxon>Arthropoda</taxon>
        <taxon>Hexapoda</taxon>
        <taxon>Insecta</taxon>
        <taxon>Pterygota</taxon>
        <taxon>Neoptera</taxon>
        <taxon>Endopterygota</taxon>
        <taxon>Hymenoptera</taxon>
        <taxon>Apocrita</taxon>
        <taxon>Aculeata</taxon>
        <taxon>Formicoidea</taxon>
        <taxon>Formicidae</taxon>
        <taxon>Dorylinae</taxon>
        <taxon>Ooceraea</taxon>
    </lineage>
</organism>
<protein>
    <submittedName>
        <fullName evidence="2">Uncharacterized protein</fullName>
    </submittedName>
</protein>
<dbReference type="AlphaFoldDB" id="A0A026VZQ9"/>
<keyword evidence="3" id="KW-1185">Reference proteome</keyword>
<feature type="region of interest" description="Disordered" evidence="1">
    <location>
        <begin position="1"/>
        <end position="51"/>
    </location>
</feature>
<name>A0A026VZQ9_OOCBI</name>
<feature type="compositionally biased region" description="Basic and acidic residues" evidence="1">
    <location>
        <begin position="1"/>
        <end position="20"/>
    </location>
</feature>
<evidence type="ECO:0000313" key="2">
    <source>
        <dbReference type="EMBL" id="EZA49115.1"/>
    </source>
</evidence>
<gene>
    <name evidence="2" type="ORF">X777_12528</name>
</gene>
<feature type="non-terminal residue" evidence="2">
    <location>
        <position position="1"/>
    </location>
</feature>
<feature type="compositionally biased region" description="Basic residues" evidence="1">
    <location>
        <begin position="22"/>
        <end position="31"/>
    </location>
</feature>
<feature type="compositionally biased region" description="Basic and acidic residues" evidence="1">
    <location>
        <begin position="32"/>
        <end position="51"/>
    </location>
</feature>
<reference evidence="2 3" key="1">
    <citation type="journal article" date="2014" name="Curr. Biol.">
        <title>The genome of the clonal raider ant Cerapachys biroi.</title>
        <authorList>
            <person name="Oxley P.R."/>
            <person name="Ji L."/>
            <person name="Fetter-Pruneda I."/>
            <person name="McKenzie S.K."/>
            <person name="Li C."/>
            <person name="Hu H."/>
            <person name="Zhang G."/>
            <person name="Kronauer D.J."/>
        </authorList>
    </citation>
    <scope>NUCLEOTIDE SEQUENCE [LARGE SCALE GENOMIC DNA]</scope>
</reference>